<keyword evidence="1" id="KW-0614">Plasmid</keyword>
<keyword evidence="2" id="KW-1185">Reference proteome</keyword>
<reference evidence="2" key="1">
    <citation type="submission" date="2016-06" db="EMBL/GenBank/DDBJ databases">
        <authorList>
            <person name="Xu Y."/>
            <person name="Nagy A."/>
            <person name="Yan X."/>
            <person name="Kim S.W."/>
            <person name="Haley B."/>
            <person name="Liu N.T."/>
            <person name="Nou X."/>
        </authorList>
    </citation>
    <scope>NUCLEOTIDE SEQUENCE [LARGE SCALE GENOMIC DNA]</scope>
    <source>
        <strain evidence="2">ATCC 49129</strain>
        <plasmid evidence="2">pri-1</plasmid>
    </source>
</reference>
<name>A0A192A890_9RALS</name>
<proteinExistence type="predicted"/>
<protein>
    <submittedName>
        <fullName evidence="1">Uncharacterized protein</fullName>
    </submittedName>
</protein>
<organism evidence="1 2">
    <name type="scientific">Ralstonia insidiosa</name>
    <dbReference type="NCBI Taxonomy" id="190721"/>
    <lineage>
        <taxon>Bacteria</taxon>
        <taxon>Pseudomonadati</taxon>
        <taxon>Pseudomonadota</taxon>
        <taxon>Betaproteobacteria</taxon>
        <taxon>Burkholderiales</taxon>
        <taxon>Burkholderiaceae</taxon>
        <taxon>Ralstonia</taxon>
    </lineage>
</organism>
<dbReference type="RefSeq" id="WP_024979581.1">
    <property type="nucleotide sequence ID" value="NZ_CP016024.1"/>
</dbReference>
<accession>A0A192A890</accession>
<sequence>MKNPLTALQFPVVVKVVAFDTCFPIELHAAGTLYADGGVSIQYPFKPAEGVDDDADPKDPSAAAIDISYIVLPDGAEVMRASGFWREVASPPEM</sequence>
<dbReference type="GeneID" id="61529927"/>
<dbReference type="EMBL" id="CP016024">
    <property type="protein sequence ID" value="ANJ76486.1"/>
    <property type="molecule type" value="Genomic_DNA"/>
</dbReference>
<dbReference type="AlphaFoldDB" id="A0A192A890"/>
<evidence type="ECO:0000313" key="1">
    <source>
        <dbReference type="EMBL" id="ANJ76486.1"/>
    </source>
</evidence>
<geneLocation type="plasmid" evidence="2">
    <name>pri-1</name>
</geneLocation>
<dbReference type="Proteomes" id="UP000078572">
    <property type="component" value="Plasmid pRI-1"/>
</dbReference>
<dbReference type="OrthoDB" id="9103631at2"/>
<evidence type="ECO:0000313" key="2">
    <source>
        <dbReference type="Proteomes" id="UP000078572"/>
    </source>
</evidence>
<gene>
    <name evidence="1" type="ORF">A9Y76_28265</name>
</gene>